<dbReference type="RefSeq" id="WP_046467674.1">
    <property type="nucleotide sequence ID" value="NZ_LAKJ01000006.1"/>
</dbReference>
<gene>
    <name evidence="1" type="ORF">UF66_2291</name>
</gene>
<accession>A0A0M2P3G8</accession>
<protein>
    <submittedName>
        <fullName evidence="1">Uncharacterized protein</fullName>
    </submittedName>
</protein>
<dbReference type="PATRIC" id="fig|74704.6.peg.2375"/>
<reference evidence="1 2" key="1">
    <citation type="submission" date="2015-03" db="EMBL/GenBank/DDBJ databases">
        <title>Genome Assembly of Staphylococcus cohnii subsp. cohnii strain G22B2.</title>
        <authorList>
            <person name="Nair G."/>
            <person name="Kaur G."/>
            <person name="Khatri I."/>
            <person name="Singh N.K."/>
            <person name="Sathyabama S."/>
            <person name="Maurya S.K."/>
            <person name="Subramanian S."/>
            <person name="Agrewala J.N."/>
            <person name="Mayilraj S."/>
        </authorList>
    </citation>
    <scope>NUCLEOTIDE SEQUENCE [LARGE SCALE GENOMIC DNA]</scope>
    <source>
        <strain evidence="1 2">G22B2</strain>
    </source>
</reference>
<organism evidence="1 2">
    <name type="scientific">Staphylococcus cohnii subsp. cohnii</name>
    <dbReference type="NCBI Taxonomy" id="74704"/>
    <lineage>
        <taxon>Bacteria</taxon>
        <taxon>Bacillati</taxon>
        <taxon>Bacillota</taxon>
        <taxon>Bacilli</taxon>
        <taxon>Bacillales</taxon>
        <taxon>Staphylococcaceae</taxon>
        <taxon>Staphylococcus</taxon>
        <taxon>Staphylococcus cohnii species complex</taxon>
    </lineage>
</organism>
<dbReference type="EMBL" id="LAKJ01000006">
    <property type="protein sequence ID" value="KKI64770.1"/>
    <property type="molecule type" value="Genomic_DNA"/>
</dbReference>
<dbReference type="Proteomes" id="UP000034455">
    <property type="component" value="Unassembled WGS sequence"/>
</dbReference>
<sequence length="137" mass="15840">MVKKEFGNLNVELVKGNYVNNRLAINMLETDTQNMVGSLTVNIPEAMFFGETTGDENSNEALVNHIDGFNYDYILQWLEDNNLIEINSFVGEIKNGFNFYKGVKFKSDIVKNMRTINEIKREHLVLSFFKIINRCSF</sequence>
<comment type="caution">
    <text evidence="1">The sequence shown here is derived from an EMBL/GenBank/DDBJ whole genome shotgun (WGS) entry which is preliminary data.</text>
</comment>
<dbReference type="AlphaFoldDB" id="A0A0M2P3G8"/>
<proteinExistence type="predicted"/>
<name>A0A0M2P3G8_STACC</name>
<evidence type="ECO:0000313" key="1">
    <source>
        <dbReference type="EMBL" id="KKI64770.1"/>
    </source>
</evidence>
<evidence type="ECO:0000313" key="2">
    <source>
        <dbReference type="Proteomes" id="UP000034455"/>
    </source>
</evidence>